<dbReference type="OrthoDB" id="435860at2759"/>
<accession>W7X5B0</accession>
<dbReference type="Proteomes" id="UP000009168">
    <property type="component" value="Unassembled WGS sequence"/>
</dbReference>
<dbReference type="InterPro" id="IPR032675">
    <property type="entry name" value="LRR_dom_sf"/>
</dbReference>
<evidence type="ECO:0000313" key="1">
    <source>
        <dbReference type="EMBL" id="EWS74550.1"/>
    </source>
</evidence>
<name>W7X5B0_TETTS</name>
<keyword evidence="2" id="KW-1185">Reference proteome</keyword>
<dbReference type="Gene3D" id="3.80.10.10">
    <property type="entry name" value="Ribonuclease Inhibitor"/>
    <property type="match status" value="2"/>
</dbReference>
<dbReference type="InParanoid" id="W7X5B0"/>
<gene>
    <name evidence="1" type="ORF">TTHERM_000515281</name>
</gene>
<sequence>MIQKQINFSNLEKFLNSQLESHQYILIQNQSENQLGDEGALSLGSGLGKCTNVSILKLLLEKNQISDRIEQKYSHIYMHSEQILIYVIVQQVLYKGNYCRSTHINNHKTKNLTQNQIGAIGASGLGSGLGKSTALSKAIISLNENQIGDDDASGLCSGLGKCTKLSNLELRLDTNKISAIGASYLGSGIAKCTNISNLKLNVISNDFNKSQLKVKCLKSKGLVTLEINW</sequence>
<reference evidence="2" key="1">
    <citation type="journal article" date="2006" name="PLoS Biol.">
        <title>Macronuclear genome sequence of the ciliate Tetrahymena thermophila, a model eukaryote.</title>
        <authorList>
            <person name="Eisen J.A."/>
            <person name="Coyne R.S."/>
            <person name="Wu M."/>
            <person name="Wu D."/>
            <person name="Thiagarajan M."/>
            <person name="Wortman J.R."/>
            <person name="Badger J.H."/>
            <person name="Ren Q."/>
            <person name="Amedeo P."/>
            <person name="Jones K.M."/>
            <person name="Tallon L.J."/>
            <person name="Delcher A.L."/>
            <person name="Salzberg S.L."/>
            <person name="Silva J.C."/>
            <person name="Haas B.J."/>
            <person name="Majoros W.H."/>
            <person name="Farzad M."/>
            <person name="Carlton J.M."/>
            <person name="Smith R.K. Jr."/>
            <person name="Garg J."/>
            <person name="Pearlman R.E."/>
            <person name="Karrer K.M."/>
            <person name="Sun L."/>
            <person name="Manning G."/>
            <person name="Elde N.C."/>
            <person name="Turkewitz A.P."/>
            <person name="Asai D.J."/>
            <person name="Wilkes D.E."/>
            <person name="Wang Y."/>
            <person name="Cai H."/>
            <person name="Collins K."/>
            <person name="Stewart B.A."/>
            <person name="Lee S.R."/>
            <person name="Wilamowska K."/>
            <person name="Weinberg Z."/>
            <person name="Ruzzo W.L."/>
            <person name="Wloga D."/>
            <person name="Gaertig J."/>
            <person name="Frankel J."/>
            <person name="Tsao C.-C."/>
            <person name="Gorovsky M.A."/>
            <person name="Keeling P.J."/>
            <person name="Waller R.F."/>
            <person name="Patron N.J."/>
            <person name="Cherry J.M."/>
            <person name="Stover N.A."/>
            <person name="Krieger C.J."/>
            <person name="del Toro C."/>
            <person name="Ryder H.F."/>
            <person name="Williamson S.C."/>
            <person name="Barbeau R.A."/>
            <person name="Hamilton E.P."/>
            <person name="Orias E."/>
        </authorList>
    </citation>
    <scope>NUCLEOTIDE SEQUENCE [LARGE SCALE GENOMIC DNA]</scope>
    <source>
        <strain evidence="2">SB210</strain>
    </source>
</reference>
<dbReference type="KEGG" id="tet:TTHERM_000515281"/>
<dbReference type="AlphaFoldDB" id="W7X5B0"/>
<dbReference type="SUPFAM" id="SSF52047">
    <property type="entry name" value="RNI-like"/>
    <property type="match status" value="1"/>
</dbReference>
<evidence type="ECO:0000313" key="2">
    <source>
        <dbReference type="Proteomes" id="UP000009168"/>
    </source>
</evidence>
<dbReference type="GeneID" id="24439352"/>
<dbReference type="EMBL" id="GG662708">
    <property type="protein sequence ID" value="EWS74550.1"/>
    <property type="molecule type" value="Genomic_DNA"/>
</dbReference>
<dbReference type="RefSeq" id="XP_012652924.1">
    <property type="nucleotide sequence ID" value="XM_012797470.1"/>
</dbReference>
<proteinExistence type="predicted"/>
<organism evidence="1 2">
    <name type="scientific">Tetrahymena thermophila (strain SB210)</name>
    <dbReference type="NCBI Taxonomy" id="312017"/>
    <lineage>
        <taxon>Eukaryota</taxon>
        <taxon>Sar</taxon>
        <taxon>Alveolata</taxon>
        <taxon>Ciliophora</taxon>
        <taxon>Intramacronucleata</taxon>
        <taxon>Oligohymenophorea</taxon>
        <taxon>Hymenostomatida</taxon>
        <taxon>Tetrahymenina</taxon>
        <taxon>Tetrahymenidae</taxon>
        <taxon>Tetrahymena</taxon>
    </lineage>
</organism>
<protein>
    <submittedName>
        <fullName evidence="1">Cyclic nucleotide-binding domain protein</fullName>
    </submittedName>
</protein>